<dbReference type="SUPFAM" id="SSF55298">
    <property type="entry name" value="YjgF-like"/>
    <property type="match status" value="3"/>
</dbReference>
<dbReference type="Pfam" id="PF01042">
    <property type="entry name" value="Ribonuc_L-PSP"/>
    <property type="match status" value="2"/>
</dbReference>
<accession>A0A372FYC9</accession>
<dbReference type="PANTHER" id="PTHR43857">
    <property type="entry name" value="BLR7761 PROTEIN"/>
    <property type="match status" value="1"/>
</dbReference>
<dbReference type="CDD" id="cd00448">
    <property type="entry name" value="YjgF_YER057c_UK114_family"/>
    <property type="match status" value="1"/>
</dbReference>
<proteinExistence type="predicted"/>
<evidence type="ECO:0000313" key="2">
    <source>
        <dbReference type="EMBL" id="RFS45821.1"/>
    </source>
</evidence>
<dbReference type="PANTHER" id="PTHR43857:SF1">
    <property type="entry name" value="YJGH FAMILY PROTEIN"/>
    <property type="match status" value="1"/>
</dbReference>
<keyword evidence="3" id="KW-1185">Reference proteome</keyword>
<name>A0A372FYC9_9ACTN</name>
<dbReference type="Proteomes" id="UP000262621">
    <property type="component" value="Unassembled WGS sequence"/>
</dbReference>
<protein>
    <submittedName>
        <fullName evidence="2">RidA family protein</fullName>
    </submittedName>
</protein>
<sequence>MTPGRPSSTWCADSTTSTASTRSWRPWPPPATDPETHVPLSAIRPAHFPWFPYDGFTFCLGLADGDAAWTSGHTAAALDPALGRMTVGGDMASQARTAYRKVLAILEAAGHGPADVTRVTENITVAGLDEYAAAAAVRAEVFGDHQPVVRTVVVERLVRRAALIEVELHAVAGGGQTLAASEPRAAGTWVPSPVRDGHDGAVYLPTMLPLDAAGEVVHPGDFVSQYAYCLDRAQDLLTAVGLSLDAAVTTYDYSTPATRDVYRRTHRVRAERLGGAGVYPGAGGILMSRLHHPDVLVAIDVTASRHPLELVNPGWSRYDSLTYAPGVRAGRTLYMSGFAALDMQTQQALHPDDIGAQAEVTYGAIRHLLEYAGLGPQDLVETTEYCVASAIGDYRAVAGVRERLLGPPWPASTGAICAALLRPEFLLEVFPTAVYPEHAEPAENAGGSR</sequence>
<evidence type="ECO:0000256" key="1">
    <source>
        <dbReference type="SAM" id="MobiDB-lite"/>
    </source>
</evidence>
<dbReference type="InterPro" id="IPR006175">
    <property type="entry name" value="YjgF/YER057c/UK114"/>
</dbReference>
<feature type="region of interest" description="Disordered" evidence="1">
    <location>
        <begin position="1"/>
        <end position="38"/>
    </location>
</feature>
<gene>
    <name evidence="2" type="ORF">D0Q02_14520</name>
</gene>
<evidence type="ECO:0000313" key="3">
    <source>
        <dbReference type="Proteomes" id="UP000262621"/>
    </source>
</evidence>
<dbReference type="InterPro" id="IPR035959">
    <property type="entry name" value="RutC-like_sf"/>
</dbReference>
<feature type="compositionally biased region" description="Low complexity" evidence="1">
    <location>
        <begin position="7"/>
        <end position="25"/>
    </location>
</feature>
<comment type="caution">
    <text evidence="2">The sequence shown here is derived from an EMBL/GenBank/DDBJ whole genome shotgun (WGS) entry which is preliminary data.</text>
</comment>
<dbReference type="EMBL" id="QVFU01000013">
    <property type="protein sequence ID" value="RFS45821.1"/>
    <property type="molecule type" value="Genomic_DNA"/>
</dbReference>
<dbReference type="Gene3D" id="3.30.1330.40">
    <property type="entry name" value="RutC-like"/>
    <property type="match status" value="3"/>
</dbReference>
<dbReference type="AlphaFoldDB" id="A0A372FYC9"/>
<organism evidence="2 3">
    <name type="scientific">Micromonospora craniellae</name>
    <dbReference type="NCBI Taxonomy" id="2294034"/>
    <lineage>
        <taxon>Bacteria</taxon>
        <taxon>Bacillati</taxon>
        <taxon>Actinomycetota</taxon>
        <taxon>Actinomycetes</taxon>
        <taxon>Micromonosporales</taxon>
        <taxon>Micromonosporaceae</taxon>
        <taxon>Micromonospora</taxon>
    </lineage>
</organism>
<reference evidence="2 3" key="1">
    <citation type="submission" date="2018-08" db="EMBL/GenBank/DDBJ databases">
        <title>Verrucosispora craniellae sp. nov., isolated from a marine sponge in the South China Sea.</title>
        <authorList>
            <person name="Li L."/>
            <person name="Lin H.W."/>
        </authorList>
    </citation>
    <scope>NUCLEOTIDE SEQUENCE [LARGE SCALE GENOMIC DNA]</scope>
    <source>
        <strain evidence="2 3">LHW63014</strain>
    </source>
</reference>